<gene>
    <name evidence="2" type="ORF">Lalb_Chr01g0010301</name>
</gene>
<proteinExistence type="predicted"/>
<comment type="caution">
    <text evidence="2">The sequence shown here is derived from an EMBL/GenBank/DDBJ whole genome shotgun (WGS) entry which is preliminary data.</text>
</comment>
<dbReference type="OrthoDB" id="10261470at2759"/>
<protein>
    <submittedName>
        <fullName evidence="2">Putative coatomer, alpha subunit protein</fullName>
    </submittedName>
</protein>
<evidence type="ECO:0000259" key="1">
    <source>
        <dbReference type="Pfam" id="PF06957"/>
    </source>
</evidence>
<feature type="domain" description="Coatomer alpha subunit C-terminal" evidence="1">
    <location>
        <begin position="13"/>
        <end position="346"/>
    </location>
</feature>
<keyword evidence="3" id="KW-1185">Reference proteome</keyword>
<evidence type="ECO:0000313" key="3">
    <source>
        <dbReference type="Proteomes" id="UP000447434"/>
    </source>
</evidence>
<dbReference type="GO" id="GO:0030126">
    <property type="term" value="C:COPI vesicle coat"/>
    <property type="evidence" value="ECO:0007669"/>
    <property type="project" value="InterPro"/>
</dbReference>
<dbReference type="GO" id="GO:0016192">
    <property type="term" value="P:vesicle-mediated transport"/>
    <property type="evidence" value="ECO:0007669"/>
    <property type="project" value="InterPro"/>
</dbReference>
<dbReference type="Proteomes" id="UP000447434">
    <property type="component" value="Chromosome 1"/>
</dbReference>
<dbReference type="GO" id="GO:0006886">
    <property type="term" value="P:intracellular protein transport"/>
    <property type="evidence" value="ECO:0007669"/>
    <property type="project" value="InterPro"/>
</dbReference>
<sequence length="347" mass="38333">MCGSDWPLLRVMKGMFDGVFDNTGADAADEEYEAADGDWAEELDIVDVDGLQNGDVTAVLDDGEVAEENEEGGWEMEDLELPPEVDTPKVSIISCSSVLIPPTPGIPVSQIWIQRSSLAADHAAAGNFDTAMRLLNWQLGIRNFAPLKSLFLDLNTGSHSYLPAFSFAPEISLAIERGWTESSSPNVRTSPALPFKLSQLDEKLKAGYKLTTAGKFTEALRTFVDILHTIPLVVVESRREVDEVKELVIIEKEYVLGIQIELQRRGIKDHPARQQELAAYFTHCNLQPPHLRLALLNAMVVCCGEKNLATAYSFARRLLETDPPIENQAKRARQVVVAAEKNMNDAT</sequence>
<dbReference type="AlphaFoldDB" id="A0A6A4R746"/>
<accession>A0A6A4R746</accession>
<dbReference type="Pfam" id="PF06957">
    <property type="entry name" value="COPI_C"/>
    <property type="match status" value="1"/>
</dbReference>
<dbReference type="GO" id="GO:0005198">
    <property type="term" value="F:structural molecule activity"/>
    <property type="evidence" value="ECO:0007669"/>
    <property type="project" value="InterPro"/>
</dbReference>
<evidence type="ECO:0000313" key="2">
    <source>
        <dbReference type="EMBL" id="KAE9621134.1"/>
    </source>
</evidence>
<name>A0A6A4R746_LUPAL</name>
<organism evidence="2 3">
    <name type="scientific">Lupinus albus</name>
    <name type="common">White lupine</name>
    <name type="synonym">Lupinus termis</name>
    <dbReference type="NCBI Taxonomy" id="3870"/>
    <lineage>
        <taxon>Eukaryota</taxon>
        <taxon>Viridiplantae</taxon>
        <taxon>Streptophyta</taxon>
        <taxon>Embryophyta</taxon>
        <taxon>Tracheophyta</taxon>
        <taxon>Spermatophyta</taxon>
        <taxon>Magnoliopsida</taxon>
        <taxon>eudicotyledons</taxon>
        <taxon>Gunneridae</taxon>
        <taxon>Pentapetalae</taxon>
        <taxon>rosids</taxon>
        <taxon>fabids</taxon>
        <taxon>Fabales</taxon>
        <taxon>Fabaceae</taxon>
        <taxon>Papilionoideae</taxon>
        <taxon>50 kb inversion clade</taxon>
        <taxon>genistoids sensu lato</taxon>
        <taxon>core genistoids</taxon>
        <taxon>Genisteae</taxon>
        <taxon>Lupinus</taxon>
    </lineage>
</organism>
<dbReference type="InterPro" id="IPR010714">
    <property type="entry name" value="Coatomer_asu_C"/>
</dbReference>
<dbReference type="EMBL" id="WOCE01000001">
    <property type="protein sequence ID" value="KAE9621134.1"/>
    <property type="molecule type" value="Genomic_DNA"/>
</dbReference>
<reference evidence="3" key="1">
    <citation type="journal article" date="2020" name="Nat. Commun.">
        <title>Genome sequence of the cluster root forming white lupin.</title>
        <authorList>
            <person name="Hufnagel B."/>
            <person name="Marques A."/>
            <person name="Soriano A."/>
            <person name="Marques L."/>
            <person name="Divol F."/>
            <person name="Doumas P."/>
            <person name="Sallet E."/>
            <person name="Mancinotti D."/>
            <person name="Carrere S."/>
            <person name="Marande W."/>
            <person name="Arribat S."/>
            <person name="Keller J."/>
            <person name="Huneau C."/>
            <person name="Blein T."/>
            <person name="Aime D."/>
            <person name="Laguerre M."/>
            <person name="Taylor J."/>
            <person name="Schubert V."/>
            <person name="Nelson M."/>
            <person name="Geu-Flores F."/>
            <person name="Crespi M."/>
            <person name="Gallardo-Guerrero K."/>
            <person name="Delaux P.-M."/>
            <person name="Salse J."/>
            <person name="Berges H."/>
            <person name="Guyot R."/>
            <person name="Gouzy J."/>
            <person name="Peret B."/>
        </authorList>
    </citation>
    <scope>NUCLEOTIDE SEQUENCE [LARGE SCALE GENOMIC DNA]</scope>
    <source>
        <strain evidence="3">cv. Amiga</strain>
    </source>
</reference>